<evidence type="ECO:0000313" key="4">
    <source>
        <dbReference type="Proteomes" id="UP000826300"/>
    </source>
</evidence>
<feature type="compositionally biased region" description="Acidic residues" evidence="1">
    <location>
        <begin position="1105"/>
        <end position="1115"/>
    </location>
</feature>
<dbReference type="AlphaFoldDB" id="A0A8G1EF63"/>
<reference evidence="3" key="1">
    <citation type="submission" date="2021-02" db="EMBL/GenBank/DDBJ databases">
        <title>Rhodobacter shimadae sp. nov., an aerobic anoxygenic phototrophic bacterium isolated from a hot spring.</title>
        <authorList>
            <person name="Muramatsu S."/>
            <person name="Haruta S."/>
            <person name="Hirose S."/>
            <person name="Hanada S."/>
        </authorList>
    </citation>
    <scope>NUCLEOTIDE SEQUENCE</scope>
    <source>
        <strain evidence="3">N10</strain>
        <plasmid evidence="3">unnamed3</plasmid>
    </source>
</reference>
<keyword evidence="4" id="KW-1185">Reference proteome</keyword>
<name>A0A8G1EF63_9RHOB</name>
<dbReference type="Proteomes" id="UP000826300">
    <property type="component" value="Plasmid unnamed3"/>
</dbReference>
<feature type="region of interest" description="Disordered" evidence="1">
    <location>
        <begin position="1105"/>
        <end position="1166"/>
    </location>
</feature>
<gene>
    <name evidence="3" type="ORF">JO391_21255</name>
</gene>
<geneLocation type="plasmid" evidence="3 4">
    <name>unnamed3</name>
</geneLocation>
<dbReference type="Pfam" id="PF13524">
    <property type="entry name" value="Glyco_trans_1_2"/>
    <property type="match status" value="1"/>
</dbReference>
<evidence type="ECO:0000259" key="2">
    <source>
        <dbReference type="Pfam" id="PF13524"/>
    </source>
</evidence>
<feature type="compositionally biased region" description="Low complexity" evidence="1">
    <location>
        <begin position="1151"/>
        <end position="1160"/>
    </location>
</feature>
<accession>A0A8G1EF63</accession>
<keyword evidence="3" id="KW-0614">Plasmid</keyword>
<dbReference type="InterPro" id="IPR055259">
    <property type="entry name" value="YkvP/CgeB_Glyco_trans-like"/>
</dbReference>
<evidence type="ECO:0000256" key="1">
    <source>
        <dbReference type="SAM" id="MobiDB-lite"/>
    </source>
</evidence>
<sequence>MDMTADHPAALAKLQAYFDQVLGEAAGAPRRATIAVPLTWPEIRNAEYEVIKRFCNAAERIGSRIIVTDNNGYPVWSSDDAPVDKTRQLGPDDVDFMISLHFESPRLIDVPSYYAIWQPVDFYFDFGYEPSVAKLLTHSDGLSCSADPSDAHFQALMASCGRNRPGHLPYLFHSPSGPYFEPKITEESRLFYIGINWERLGQSKKGRFHELLRLLDDEKLIDIYGPRTFLGAKPWEGYDCYRGELPFDGKSVVRALHNSGICLAMSSKAHQDSGVMSNRLFEGLAAGTAIIANPHPFIDKYFSDLVYQVDDTVGDEEIFFQITDIITEIRADPEAANERARKGQERLRDLFSLEKCLQALITQHPARTAARRGPDAAPITVIFPYAGQRLSAVREVLEDLKAQAGVAIELVLVWDPVFAEGAGKALIEAAQAHFPRVTVITDVFHQDALQPTLGAALHAARGHVTTEAFAVVSTGERFFRDHFRSLAQALTVPGGRARVLAAASGQLDEDYEGAKRDLFVRRTVAGLNMPSDPRDVLVNSDLWRTPGRYLFSAGLLTSAGAEVLPLLDDGATGYLLLQTLIGGRVAQTGEAGYVRIIPDAVTRMPSAQRIARQQQFLRDTLRFDPLPGLPPVPPVTGTGLNGDLAVAPFVPRIFLDEMMDVRTGSAALQYLDTGFSHPEAGGIWIDGGVGTLRFRIANAGKIEDMQIALMLAGRPALADNRPQHVTVAVNGMTLGYFQLSAQPVAITVRLPVGLAKAEVLQVRIIADHAEPVRNAEGAIVDPRRLGILLTGVGIFRSAKVPLPELAPDLDYDLRRTGNGRPLLVEGCFPEEELTWLSDGPALLRFRIRERMPKMRLELDLIAVSSETQHEPIELTCKINDMPVARFKVGERMSTHVIPLPAEAMGDMGNCELTLEPSHAVRMYGGNRILSVGLRRLRLSNLDPIEPDVEYLTTSTGNGKSFLREGFSKIEPVATWIDGDKARIEGRLEPGEFSGEAMHLEIRAGSRAAADGEPHRCRVMLNGEELGTITLDPVKVITARLPLPPTFVTDKEADLRIGLELEAPALPVMDPVTKKVLDPRRLGMNLLAFRLATGEIQPEPEADLAADADQTEEDGDEPAKATKGRTEDAGSAKATKGRRTARAGRVSGHTNSGPVSSGPVSASDKES</sequence>
<evidence type="ECO:0000313" key="3">
    <source>
        <dbReference type="EMBL" id="QYZ72266.1"/>
    </source>
</evidence>
<organism evidence="3 4">
    <name type="scientific">Neotabrizicola shimadae</name>
    <dbReference type="NCBI Taxonomy" id="2807096"/>
    <lineage>
        <taxon>Bacteria</taxon>
        <taxon>Pseudomonadati</taxon>
        <taxon>Pseudomonadota</taxon>
        <taxon>Alphaproteobacteria</taxon>
        <taxon>Rhodobacterales</taxon>
        <taxon>Paracoccaceae</taxon>
        <taxon>Neotabrizicola</taxon>
    </lineage>
</organism>
<feature type="compositionally biased region" description="Basic and acidic residues" evidence="1">
    <location>
        <begin position="1116"/>
        <end position="1129"/>
    </location>
</feature>
<feature type="domain" description="Spore protein YkvP/CgeB glycosyl transferase-like" evidence="2">
    <location>
        <begin position="220"/>
        <end position="360"/>
    </location>
</feature>
<dbReference type="EMBL" id="CP069373">
    <property type="protein sequence ID" value="QYZ72266.1"/>
    <property type="molecule type" value="Genomic_DNA"/>
</dbReference>
<dbReference type="KEGG" id="nsm:JO391_21255"/>
<proteinExistence type="predicted"/>
<protein>
    <submittedName>
        <fullName evidence="3">Glycosyltransferase family 1 protein</fullName>
    </submittedName>
</protein>
<dbReference type="RefSeq" id="WP_220664829.1">
    <property type="nucleotide sequence ID" value="NZ_CP069373.1"/>
</dbReference>